<reference evidence="2" key="1">
    <citation type="submission" date="2021-05" db="EMBL/GenBank/DDBJ databases">
        <title>The genome of the haptophyte Pavlova lutheri (Diacronema luteri, Pavlovales) - a model for lipid biosynthesis in eukaryotic algae.</title>
        <authorList>
            <person name="Hulatt C.J."/>
            <person name="Posewitz M.C."/>
        </authorList>
    </citation>
    <scope>NUCLEOTIDE SEQUENCE</scope>
    <source>
        <strain evidence="2">NIVA-4/92</strain>
    </source>
</reference>
<dbReference type="AlphaFoldDB" id="A0A8J5XDF0"/>
<dbReference type="OMA" id="WIASSEC"/>
<evidence type="ECO:0000256" key="1">
    <source>
        <dbReference type="SAM" id="Coils"/>
    </source>
</evidence>
<protein>
    <submittedName>
        <fullName evidence="2">Uncharacterized protein</fullName>
    </submittedName>
</protein>
<name>A0A8J5XDF0_DIALT</name>
<dbReference type="OrthoDB" id="41098at2759"/>
<feature type="coiled-coil region" evidence="1">
    <location>
        <begin position="21"/>
        <end position="52"/>
    </location>
</feature>
<sequence length="302" mass="32240">MSGSCQRVEGERGLQERVASLSQLLAQLDEHAAKLATERARVAAELAKLLAKVNLHAPKAGALPVAEPPPAARAKAEGARLKDARGKCAAMCVEEIDRVASLWSAAVSCVALGASCALLLFDGAPPEWTSQFAAQCPQLAEQLSRRTAAMAPAVFASIGSEDRFYVRYADGKQEWIASSECTADVKAKPVAQVSFGRDWDDYVIVYRDGSLKWTGAPPKLAAKLKALSLGSPSVAHVCMGPEGEWFVAFLDGTWEMGGCSDALADKVADVLKGGNAIRSITFGARDSWLIRYTKPQPRKPPQ</sequence>
<evidence type="ECO:0000313" key="2">
    <source>
        <dbReference type="EMBL" id="KAG8461652.1"/>
    </source>
</evidence>
<accession>A0A8J5XDF0</accession>
<evidence type="ECO:0000313" key="3">
    <source>
        <dbReference type="Proteomes" id="UP000751190"/>
    </source>
</evidence>
<organism evidence="2 3">
    <name type="scientific">Diacronema lutheri</name>
    <name type="common">Unicellular marine alga</name>
    <name type="synonym">Monochrysis lutheri</name>
    <dbReference type="NCBI Taxonomy" id="2081491"/>
    <lineage>
        <taxon>Eukaryota</taxon>
        <taxon>Haptista</taxon>
        <taxon>Haptophyta</taxon>
        <taxon>Pavlovophyceae</taxon>
        <taxon>Pavlovales</taxon>
        <taxon>Pavlovaceae</taxon>
        <taxon>Diacronema</taxon>
    </lineage>
</organism>
<comment type="caution">
    <text evidence="2">The sequence shown here is derived from an EMBL/GenBank/DDBJ whole genome shotgun (WGS) entry which is preliminary data.</text>
</comment>
<dbReference type="EMBL" id="JAGTXO010000024">
    <property type="protein sequence ID" value="KAG8461652.1"/>
    <property type="molecule type" value="Genomic_DNA"/>
</dbReference>
<gene>
    <name evidence="2" type="ORF">KFE25_001270</name>
</gene>
<dbReference type="Proteomes" id="UP000751190">
    <property type="component" value="Unassembled WGS sequence"/>
</dbReference>
<keyword evidence="3" id="KW-1185">Reference proteome</keyword>
<keyword evidence="1" id="KW-0175">Coiled coil</keyword>
<proteinExistence type="predicted"/>